<dbReference type="InterPro" id="IPR051536">
    <property type="entry name" value="UDG_Type-4/5"/>
</dbReference>
<dbReference type="SUPFAM" id="SSF52141">
    <property type="entry name" value="Uracil-DNA glycosylase-like"/>
    <property type="match status" value="1"/>
</dbReference>
<evidence type="ECO:0000313" key="13">
    <source>
        <dbReference type="Proteomes" id="UP000526501"/>
    </source>
</evidence>
<dbReference type="InterPro" id="IPR036895">
    <property type="entry name" value="Uracil-DNA_glycosylase-like_sf"/>
</dbReference>
<dbReference type="InterPro" id="IPR023875">
    <property type="entry name" value="DNA_repair_put"/>
</dbReference>
<dbReference type="GO" id="GO:0051539">
    <property type="term" value="F:4 iron, 4 sulfur cluster binding"/>
    <property type="evidence" value="ECO:0007669"/>
    <property type="project" value="UniProtKB-KW"/>
</dbReference>
<dbReference type="EMBL" id="JACHVC010000001">
    <property type="protein sequence ID" value="MBC2604583.1"/>
    <property type="molecule type" value="Genomic_DNA"/>
</dbReference>
<name>A0A7X1B2R9_9BACT</name>
<evidence type="ECO:0000256" key="4">
    <source>
        <dbReference type="ARBA" id="ARBA00022723"/>
    </source>
</evidence>
<dbReference type="InterPro" id="IPR005122">
    <property type="entry name" value="Uracil-DNA_glycosylase-like"/>
</dbReference>
<evidence type="ECO:0000256" key="2">
    <source>
        <dbReference type="ARBA" id="ARBA00019403"/>
    </source>
</evidence>
<feature type="domain" description="Uracil-DNA glycosylase-like" evidence="11">
    <location>
        <begin position="326"/>
        <end position="486"/>
    </location>
</feature>
<dbReference type="RefSeq" id="WP_185658474.1">
    <property type="nucleotide sequence ID" value="NZ_CAWPOO010000001.1"/>
</dbReference>
<dbReference type="Proteomes" id="UP000526501">
    <property type="component" value="Unassembled WGS sequence"/>
</dbReference>
<keyword evidence="9" id="KW-0234">DNA repair</keyword>
<keyword evidence="7" id="KW-0408">Iron</keyword>
<dbReference type="NCBIfam" id="TIGR03914">
    <property type="entry name" value="UDG_fam_dom"/>
    <property type="match status" value="1"/>
</dbReference>
<evidence type="ECO:0000256" key="5">
    <source>
        <dbReference type="ARBA" id="ARBA00022763"/>
    </source>
</evidence>
<dbReference type="GO" id="GO:0046872">
    <property type="term" value="F:metal ion binding"/>
    <property type="evidence" value="ECO:0007669"/>
    <property type="project" value="UniProtKB-KW"/>
</dbReference>
<accession>A0A7X1B2R9</accession>
<evidence type="ECO:0000256" key="6">
    <source>
        <dbReference type="ARBA" id="ARBA00022801"/>
    </source>
</evidence>
<dbReference type="CDD" id="cd10030">
    <property type="entry name" value="UDG-F4_TTUDGA_SPO1dp_like"/>
    <property type="match status" value="1"/>
</dbReference>
<dbReference type="GO" id="GO:0097506">
    <property type="term" value="F:deaminated base DNA N-glycosylase activity"/>
    <property type="evidence" value="ECO:0007669"/>
    <property type="project" value="UniProtKB-ARBA"/>
</dbReference>
<dbReference type="Pfam" id="PF03167">
    <property type="entry name" value="UDG"/>
    <property type="match status" value="1"/>
</dbReference>
<sequence>MEIPQSQIRDFDSWREAARDFLQRSVPPERILWGSAREELLDLGFSKTSIQSVDTGNQHQVPAEFLNRAKLVACHFANDTWDLLYRLLWRIAVFGETQILRKQSDPEVASFTLKEKAVRRERHKMTAFVRFRKVADPELERETYVAWYEPEHDVVRLASSYFRDRFASMNWSIITPRTCVHWDGTRLRFSEADSNNRLPEEDELEAYWKKYYASTFNPARLNIRMMEKEMPRRYWKNLPEADLIAELSSASYGRTKSMTEQTLAPALSSRNKKRPRGAPDGRELNVCRSSDEVKLLTVKSSFDEAAEHAATCQACPLYQKSTQTVWGSGPKNARLMIVGEQPGDQEDLSGQPFVGPAGQLLHEFLQRANLSTDQSYLTNAVKHFSWRFSKGRRLHQKPSSQQVHACRPWLEWELRSVRPEIVLCLGTTAARSILGKPVSPVSDRGLYDDIGRPFRVIVTYHPSYLLRLPLGPEREARSTEFLEDIRLARIFIGESGKREQSSSQKKEPQDDLEAP</sequence>
<feature type="compositionally biased region" description="Basic and acidic residues" evidence="10">
    <location>
        <begin position="495"/>
        <end position="509"/>
    </location>
</feature>
<keyword evidence="5" id="KW-0227">DNA damage</keyword>
<evidence type="ECO:0000256" key="7">
    <source>
        <dbReference type="ARBA" id="ARBA00023004"/>
    </source>
</evidence>
<dbReference type="NCBIfam" id="TIGR03915">
    <property type="entry name" value="SAM_7_link_chp"/>
    <property type="match status" value="1"/>
</dbReference>
<organism evidence="12 13">
    <name type="scientific">Pelagicoccus albus</name>
    <dbReference type="NCBI Taxonomy" id="415222"/>
    <lineage>
        <taxon>Bacteria</taxon>
        <taxon>Pseudomonadati</taxon>
        <taxon>Verrucomicrobiota</taxon>
        <taxon>Opitutia</taxon>
        <taxon>Puniceicoccales</taxon>
        <taxon>Pelagicoccaceae</taxon>
        <taxon>Pelagicoccus</taxon>
    </lineage>
</organism>
<dbReference type="GO" id="GO:0006281">
    <property type="term" value="P:DNA repair"/>
    <property type="evidence" value="ECO:0007669"/>
    <property type="project" value="UniProtKB-KW"/>
</dbReference>
<dbReference type="PANTHER" id="PTHR33693">
    <property type="entry name" value="TYPE-5 URACIL-DNA GLYCOSYLASE"/>
    <property type="match status" value="1"/>
</dbReference>
<evidence type="ECO:0000256" key="3">
    <source>
        <dbReference type="ARBA" id="ARBA00022485"/>
    </source>
</evidence>
<dbReference type="Gene3D" id="3.40.470.10">
    <property type="entry name" value="Uracil-DNA glycosylase-like domain"/>
    <property type="match status" value="1"/>
</dbReference>
<dbReference type="SMART" id="SM00987">
    <property type="entry name" value="UreE_C"/>
    <property type="match status" value="1"/>
</dbReference>
<evidence type="ECO:0000313" key="12">
    <source>
        <dbReference type="EMBL" id="MBC2604583.1"/>
    </source>
</evidence>
<dbReference type="PANTHER" id="PTHR33693:SF9">
    <property type="entry name" value="TYPE-4 URACIL-DNA GLYCOSYLASE"/>
    <property type="match status" value="1"/>
</dbReference>
<keyword evidence="3" id="KW-0004">4Fe-4S</keyword>
<proteinExistence type="inferred from homology"/>
<dbReference type="AlphaFoldDB" id="A0A7X1B2R9"/>
<dbReference type="Pfam" id="PF13566">
    <property type="entry name" value="DUF4130"/>
    <property type="match status" value="1"/>
</dbReference>
<feature type="region of interest" description="Disordered" evidence="10">
    <location>
        <begin position="495"/>
        <end position="515"/>
    </location>
</feature>
<protein>
    <recommendedName>
        <fullName evidence="2">Type-4 uracil-DNA glycosylase</fullName>
    </recommendedName>
</protein>
<gene>
    <name evidence="12" type="ORF">H5P27_00780</name>
</gene>
<keyword evidence="13" id="KW-1185">Reference proteome</keyword>
<evidence type="ECO:0000256" key="10">
    <source>
        <dbReference type="SAM" id="MobiDB-lite"/>
    </source>
</evidence>
<evidence type="ECO:0000256" key="9">
    <source>
        <dbReference type="ARBA" id="ARBA00023204"/>
    </source>
</evidence>
<dbReference type="SMART" id="SM00986">
    <property type="entry name" value="UDG"/>
    <property type="match status" value="1"/>
</dbReference>
<comment type="caution">
    <text evidence="12">The sequence shown here is derived from an EMBL/GenBank/DDBJ whole genome shotgun (WGS) entry which is preliminary data.</text>
</comment>
<keyword evidence="4" id="KW-0479">Metal-binding</keyword>
<keyword evidence="6" id="KW-0378">Hydrolase</keyword>
<dbReference type="InterPro" id="IPR025404">
    <property type="entry name" value="DUF4130"/>
</dbReference>
<dbReference type="InterPro" id="IPR005273">
    <property type="entry name" value="Ura-DNA_glyco_family4"/>
</dbReference>
<evidence type="ECO:0000256" key="8">
    <source>
        <dbReference type="ARBA" id="ARBA00023014"/>
    </source>
</evidence>
<evidence type="ECO:0000259" key="11">
    <source>
        <dbReference type="SMART" id="SM00986"/>
    </source>
</evidence>
<feature type="region of interest" description="Disordered" evidence="10">
    <location>
        <begin position="255"/>
        <end position="283"/>
    </location>
</feature>
<keyword evidence="8" id="KW-0411">Iron-sulfur</keyword>
<evidence type="ECO:0000256" key="1">
    <source>
        <dbReference type="ARBA" id="ARBA00006521"/>
    </source>
</evidence>
<comment type="similarity">
    <text evidence="1">Belongs to the uracil-DNA glycosylase (UDG) superfamily. Type 4 (UDGa) family.</text>
</comment>
<dbReference type="NCBIfam" id="TIGR00758">
    <property type="entry name" value="UDG_fam4"/>
    <property type="match status" value="1"/>
</dbReference>
<reference evidence="12 13" key="1">
    <citation type="submission" date="2020-07" db="EMBL/GenBank/DDBJ databases">
        <authorList>
            <person name="Feng X."/>
        </authorList>
    </citation>
    <scope>NUCLEOTIDE SEQUENCE [LARGE SCALE GENOMIC DNA]</scope>
    <source>
        <strain evidence="12 13">JCM23202</strain>
    </source>
</reference>